<reference evidence="2 3" key="1">
    <citation type="submission" date="2018-08" db="EMBL/GenBank/DDBJ databases">
        <title>Chitinophagaceae sp. K23C18032701, a novel bacterium isolated from forest soil.</title>
        <authorList>
            <person name="Wang C."/>
        </authorList>
    </citation>
    <scope>NUCLEOTIDE SEQUENCE [LARGE SCALE GENOMIC DNA]</scope>
    <source>
        <strain evidence="2 3">K23C18032701</strain>
    </source>
</reference>
<evidence type="ECO:0000256" key="1">
    <source>
        <dbReference type="SAM" id="Phobius"/>
    </source>
</evidence>
<dbReference type="Proteomes" id="UP000261284">
    <property type="component" value="Unassembled WGS sequence"/>
</dbReference>
<dbReference type="AlphaFoldDB" id="A0A3E1NE11"/>
<dbReference type="Pfam" id="PF12679">
    <property type="entry name" value="ABC2_membrane_2"/>
    <property type="match status" value="1"/>
</dbReference>
<keyword evidence="1" id="KW-1133">Transmembrane helix</keyword>
<protein>
    <submittedName>
        <fullName evidence="2">Uncharacterized protein</fullName>
    </submittedName>
</protein>
<accession>A0A3E1NE11</accession>
<feature type="transmembrane region" description="Helical" evidence="1">
    <location>
        <begin position="193"/>
        <end position="215"/>
    </location>
</feature>
<evidence type="ECO:0000313" key="2">
    <source>
        <dbReference type="EMBL" id="RFM26196.1"/>
    </source>
</evidence>
<dbReference type="GO" id="GO:0005886">
    <property type="term" value="C:plasma membrane"/>
    <property type="evidence" value="ECO:0007669"/>
    <property type="project" value="UniProtKB-SubCell"/>
</dbReference>
<dbReference type="PANTHER" id="PTHR37305">
    <property type="entry name" value="INTEGRAL MEMBRANE PROTEIN-RELATED"/>
    <property type="match status" value="1"/>
</dbReference>
<dbReference type="RefSeq" id="WP_116849374.1">
    <property type="nucleotide sequence ID" value="NZ_QTJU01000011.1"/>
</dbReference>
<gene>
    <name evidence="2" type="ORF">DXN05_21615</name>
</gene>
<keyword evidence="1" id="KW-0472">Membrane</keyword>
<feature type="transmembrane region" description="Helical" evidence="1">
    <location>
        <begin position="123"/>
        <end position="144"/>
    </location>
</feature>
<feature type="transmembrane region" description="Helical" evidence="1">
    <location>
        <begin position="18"/>
        <end position="37"/>
    </location>
</feature>
<feature type="transmembrane region" description="Helical" evidence="1">
    <location>
        <begin position="164"/>
        <end position="186"/>
    </location>
</feature>
<comment type="caution">
    <text evidence="2">The sequence shown here is derived from an EMBL/GenBank/DDBJ whole genome shotgun (WGS) entry which is preliminary data.</text>
</comment>
<keyword evidence="3" id="KW-1185">Reference proteome</keyword>
<dbReference type="PANTHER" id="PTHR37305:SF1">
    <property type="entry name" value="MEMBRANE PROTEIN"/>
    <property type="match status" value="1"/>
</dbReference>
<proteinExistence type="predicted"/>
<name>A0A3E1NE11_9BACT</name>
<feature type="transmembrane region" description="Helical" evidence="1">
    <location>
        <begin position="82"/>
        <end position="102"/>
    </location>
</feature>
<dbReference type="OrthoDB" id="1452202at2"/>
<feature type="transmembrane region" description="Helical" evidence="1">
    <location>
        <begin position="250"/>
        <end position="267"/>
    </location>
</feature>
<dbReference type="GO" id="GO:0140359">
    <property type="term" value="F:ABC-type transporter activity"/>
    <property type="evidence" value="ECO:0007669"/>
    <property type="project" value="InterPro"/>
</dbReference>
<evidence type="ECO:0000313" key="3">
    <source>
        <dbReference type="Proteomes" id="UP000261284"/>
    </source>
</evidence>
<keyword evidence="1" id="KW-0812">Transmembrane</keyword>
<dbReference type="EMBL" id="QTJU01000011">
    <property type="protein sequence ID" value="RFM26196.1"/>
    <property type="molecule type" value="Genomic_DNA"/>
</dbReference>
<sequence>MLHLLKIEWLKVKNYRTFWVLSILFMVSIFGINYIMFNIQNTAHINAGTGPVQKPEQAAAADTLIKKVVGSPFDFPEVWQSITYVSGFLLFIPGLLIITSITNEYTYKTHRQNIIDGLSRTQFIFVKMLLTVIIALAATLFVFLTAVGFGLSGGSSFSFDKIEYVGYFFIQALSYTAFALLTGIVLKRSGVAIGLFFLYSLVLENMLSGLLNHYFNPVGSYLPLETTDRLIRFPFFRRVVEQLVKAPPPVSSFLLMSAIYLTLYFFLCKRKLETADL</sequence>
<organism evidence="2 3">
    <name type="scientific">Deminuibacter soli</name>
    <dbReference type="NCBI Taxonomy" id="2291815"/>
    <lineage>
        <taxon>Bacteria</taxon>
        <taxon>Pseudomonadati</taxon>
        <taxon>Bacteroidota</taxon>
        <taxon>Chitinophagia</taxon>
        <taxon>Chitinophagales</taxon>
        <taxon>Chitinophagaceae</taxon>
        <taxon>Deminuibacter</taxon>
    </lineage>
</organism>